<dbReference type="Pfam" id="PF07698">
    <property type="entry name" value="7TM-7TMR_HD"/>
    <property type="match status" value="1"/>
</dbReference>
<feature type="transmembrane region" description="Helical" evidence="1">
    <location>
        <begin position="298"/>
        <end position="318"/>
    </location>
</feature>
<name>A0A1E5T8D2_9FLAO</name>
<dbReference type="Proteomes" id="UP000095713">
    <property type="component" value="Unassembled WGS sequence"/>
</dbReference>
<feature type="transmembrane region" description="Helical" evidence="1">
    <location>
        <begin position="14"/>
        <end position="32"/>
    </location>
</feature>
<accession>A0A1E5T8D2</accession>
<dbReference type="OrthoDB" id="9806952at2"/>
<dbReference type="InterPro" id="IPR006675">
    <property type="entry name" value="HDIG_dom"/>
</dbReference>
<dbReference type="Pfam" id="PF01966">
    <property type="entry name" value="HD"/>
    <property type="match status" value="1"/>
</dbReference>
<proteinExistence type="predicted"/>
<feature type="transmembrane region" description="Helical" evidence="1">
    <location>
        <begin position="266"/>
        <end position="286"/>
    </location>
</feature>
<protein>
    <submittedName>
        <fullName evidence="3">Phosphohydrolase</fullName>
    </submittedName>
</protein>
<comment type="caution">
    <text evidence="3">The sequence shown here is derived from an EMBL/GenBank/DDBJ whole genome shotgun (WGS) entry which is preliminary data.</text>
</comment>
<dbReference type="InterPro" id="IPR011621">
    <property type="entry name" value="Metal-dep_PHydrolase_7TM_intra"/>
</dbReference>
<dbReference type="EMBL" id="MDJD01000046">
    <property type="protein sequence ID" value="OEK07649.1"/>
    <property type="molecule type" value="Genomic_DNA"/>
</dbReference>
<dbReference type="SMART" id="SM00471">
    <property type="entry name" value="HDc"/>
    <property type="match status" value="1"/>
</dbReference>
<dbReference type="STRING" id="1849968.A8C32_16830"/>
<dbReference type="InterPro" id="IPR052722">
    <property type="entry name" value="PgpH_phosphodiesterase"/>
</dbReference>
<dbReference type="PANTHER" id="PTHR36442:SF1">
    <property type="entry name" value="CYCLIC-DI-AMP PHOSPHODIESTERASE PGPH"/>
    <property type="match status" value="1"/>
</dbReference>
<dbReference type="Gene3D" id="1.10.3210.10">
    <property type="entry name" value="Hypothetical protein af1432"/>
    <property type="match status" value="1"/>
</dbReference>
<dbReference type="AlphaFoldDB" id="A0A1E5T8D2"/>
<dbReference type="NCBIfam" id="TIGR00277">
    <property type="entry name" value="HDIG"/>
    <property type="match status" value="1"/>
</dbReference>
<keyword evidence="3" id="KW-0378">Hydrolase</keyword>
<evidence type="ECO:0000259" key="2">
    <source>
        <dbReference type="PROSITE" id="PS51831"/>
    </source>
</evidence>
<feature type="transmembrane region" description="Helical" evidence="1">
    <location>
        <begin position="324"/>
        <end position="340"/>
    </location>
</feature>
<sequence length="682" mass="77946">MKDFINRLYRNHSLIYKGLLFICTTVLIVYLFPKSGKFKYSFEKGKPWQSENLYAPFDFAVKKTESEIDIEKQTLINNAVLYFDLDNTVESKVKSIFKNKLKNDLSGSFSSIKPSVLNIVGKEIISELYAFGILSENYTFPSDKIIAILDGREKKYDGFFSNLVEQGEITPIIDKVLVKHGLTSFKTNFVALFFDFIEPNVVLNKSFTDKVLQDELAKIVYTRGSIEKGTLIVSKGEVVEGDKYQALKSLQSEYESQVWSEASYNWVLFAYALLVALVLLMLLLFLRKYRETVFENNTKVTFIFFNISLMIFITTLVVNYDSKYIYIVPICILPLVFKAFFDARLGLFTHVLTVLLLGFIVPNSYEYLFLQIIAGIVTILTVSELYKRANLFISVGQITFIYIVAYFAFFVIHEGSVETIKWQTFIWFVLCGLATLFVQPLIYVYEKLFGLVSDVSLLELSDTNSKLLKELSNKAPGTFHHSLNVANLAEASANEIGANAMLTRVGALYHDIGKMKNPTFFTENQSTGINPHDELSSKESARIITDHVINGIEIARKNNLPDRVIDFIRTHHGTSIVYYFYMKEKKDLIEVDKKDFSYPGPKPFSKETAILMMCDSIEAASKSLKEPTSTKIDAFVENIINKQVKEGQFLNANITFKEIESIKKVLKRKLANIYHLRIEYPE</sequence>
<keyword evidence="1" id="KW-0812">Transmembrane</keyword>
<feature type="transmembrane region" description="Helical" evidence="1">
    <location>
        <begin position="391"/>
        <end position="412"/>
    </location>
</feature>
<dbReference type="SUPFAM" id="SSF109604">
    <property type="entry name" value="HD-domain/PDEase-like"/>
    <property type="match status" value="1"/>
</dbReference>
<dbReference type="PROSITE" id="PS51831">
    <property type="entry name" value="HD"/>
    <property type="match status" value="1"/>
</dbReference>
<feature type="transmembrane region" description="Helical" evidence="1">
    <location>
        <begin position="367"/>
        <end position="386"/>
    </location>
</feature>
<feature type="transmembrane region" description="Helical" evidence="1">
    <location>
        <begin position="345"/>
        <end position="361"/>
    </location>
</feature>
<dbReference type="InterPro" id="IPR003607">
    <property type="entry name" value="HD/PDEase_dom"/>
</dbReference>
<dbReference type="Pfam" id="PF07697">
    <property type="entry name" value="7TMR-HDED"/>
    <property type="match status" value="1"/>
</dbReference>
<evidence type="ECO:0000313" key="4">
    <source>
        <dbReference type="Proteomes" id="UP000095713"/>
    </source>
</evidence>
<dbReference type="InterPro" id="IPR006674">
    <property type="entry name" value="HD_domain"/>
</dbReference>
<evidence type="ECO:0000313" key="3">
    <source>
        <dbReference type="EMBL" id="OEK07649.1"/>
    </source>
</evidence>
<keyword evidence="4" id="KW-1185">Reference proteome</keyword>
<reference evidence="3 4" key="1">
    <citation type="submission" date="2016-05" db="EMBL/GenBank/DDBJ databases">
        <title>Draft Genome Sequence of Algibacter sp. Strain SK-16 Isolated from the Surface Water of Aburatsubo Inlet.</title>
        <authorList>
            <person name="Wong S.-K."/>
            <person name="Yoshizawa S."/>
            <person name="Nakajima Y."/>
            <person name="Ogura Y."/>
            <person name="Tetsuya H."/>
            <person name="Hamasaki K."/>
        </authorList>
    </citation>
    <scope>NUCLEOTIDE SEQUENCE [LARGE SCALE GENOMIC DNA]</scope>
    <source>
        <strain evidence="3 4">SK-16</strain>
    </source>
</reference>
<keyword evidence="1" id="KW-1133">Transmembrane helix</keyword>
<dbReference type="CDD" id="cd00077">
    <property type="entry name" value="HDc"/>
    <property type="match status" value="1"/>
</dbReference>
<feature type="domain" description="HD" evidence="2">
    <location>
        <begin position="478"/>
        <end position="620"/>
    </location>
</feature>
<evidence type="ECO:0000256" key="1">
    <source>
        <dbReference type="SAM" id="Phobius"/>
    </source>
</evidence>
<dbReference type="RefSeq" id="WP_069830594.1">
    <property type="nucleotide sequence ID" value="NZ_MDJD01000046.1"/>
</dbReference>
<dbReference type="PANTHER" id="PTHR36442">
    <property type="entry name" value="CYCLIC-DI-AMP PHOSPHODIESTERASE PGPH"/>
    <property type="match status" value="1"/>
</dbReference>
<keyword evidence="1" id="KW-0472">Membrane</keyword>
<dbReference type="InterPro" id="IPR011624">
    <property type="entry name" value="Metal-dep_PHydrolase_7TM_extra"/>
</dbReference>
<dbReference type="GO" id="GO:0016787">
    <property type="term" value="F:hydrolase activity"/>
    <property type="evidence" value="ECO:0007669"/>
    <property type="project" value="UniProtKB-KW"/>
</dbReference>
<organism evidence="3 4">
    <name type="scientific">Flavivirga aquatica</name>
    <dbReference type="NCBI Taxonomy" id="1849968"/>
    <lineage>
        <taxon>Bacteria</taxon>
        <taxon>Pseudomonadati</taxon>
        <taxon>Bacteroidota</taxon>
        <taxon>Flavobacteriia</taxon>
        <taxon>Flavobacteriales</taxon>
        <taxon>Flavobacteriaceae</taxon>
        <taxon>Flavivirga</taxon>
    </lineage>
</organism>
<feature type="transmembrane region" description="Helical" evidence="1">
    <location>
        <begin position="424"/>
        <end position="445"/>
    </location>
</feature>
<gene>
    <name evidence="3" type="ORF">A8C32_16830</name>
</gene>